<gene>
    <name evidence="1" type="ORF">C8P66_11472</name>
</gene>
<dbReference type="Proteomes" id="UP000249688">
    <property type="component" value="Unassembled WGS sequence"/>
</dbReference>
<dbReference type="RefSeq" id="WP_111398761.1">
    <property type="nucleotide sequence ID" value="NZ_QKYU01000014.1"/>
</dbReference>
<dbReference type="SUPFAM" id="SSF117987">
    <property type="entry name" value="CRISPR-associated protein"/>
    <property type="match status" value="2"/>
</dbReference>
<organism evidence="1 2">
    <name type="scientific">Humitalea rosea</name>
    <dbReference type="NCBI Taxonomy" id="990373"/>
    <lineage>
        <taxon>Bacteria</taxon>
        <taxon>Pseudomonadati</taxon>
        <taxon>Pseudomonadota</taxon>
        <taxon>Alphaproteobacteria</taxon>
        <taxon>Acetobacterales</taxon>
        <taxon>Roseomonadaceae</taxon>
        <taxon>Humitalea</taxon>
    </lineage>
</organism>
<dbReference type="SMART" id="SM01101">
    <property type="entry name" value="CRISPR_assoc"/>
    <property type="match status" value="1"/>
</dbReference>
<dbReference type="InterPro" id="IPR010179">
    <property type="entry name" value="CRISPR-assoc_prot_Cse3"/>
</dbReference>
<accession>A0A2W7J1D4</accession>
<dbReference type="Pfam" id="PF08798">
    <property type="entry name" value="CRISPR_assoc"/>
    <property type="match status" value="1"/>
</dbReference>
<comment type="caution">
    <text evidence="1">The sequence shown here is derived from an EMBL/GenBank/DDBJ whole genome shotgun (WGS) entry which is preliminary data.</text>
</comment>
<protein>
    <submittedName>
        <fullName evidence="1">CRISPR-associated Cse3 family protein</fullName>
    </submittedName>
</protein>
<evidence type="ECO:0000313" key="1">
    <source>
        <dbReference type="EMBL" id="PZW44783.1"/>
    </source>
</evidence>
<evidence type="ECO:0000313" key="2">
    <source>
        <dbReference type="Proteomes" id="UP000249688"/>
    </source>
</evidence>
<reference evidence="1 2" key="1">
    <citation type="submission" date="2018-06" db="EMBL/GenBank/DDBJ databases">
        <title>Genomic Encyclopedia of Archaeal and Bacterial Type Strains, Phase II (KMG-II): from individual species to whole genera.</title>
        <authorList>
            <person name="Goeker M."/>
        </authorList>
    </citation>
    <scope>NUCLEOTIDE SEQUENCE [LARGE SCALE GENOMIC DNA]</scope>
    <source>
        <strain evidence="1 2">DSM 24525</strain>
    </source>
</reference>
<dbReference type="AlphaFoldDB" id="A0A2W7J1D4"/>
<dbReference type="Gene3D" id="3.30.70.1210">
    <property type="entry name" value="Crispr-associated protein, domain 2"/>
    <property type="match status" value="1"/>
</dbReference>
<dbReference type="NCBIfam" id="TIGR01907">
    <property type="entry name" value="casE_Cse3"/>
    <property type="match status" value="1"/>
</dbReference>
<dbReference type="Gene3D" id="3.30.70.1200">
    <property type="entry name" value="Crispr-associated protein, domain 1"/>
    <property type="match status" value="1"/>
</dbReference>
<sequence>MTGLFLSRARLRREAPVAALARLLVPEETGPQAAAAHQLVWALFSDGADRRRDFLWRQDRPGQFLALSSRPPNPLNDIFDLETKPFAPNLGVGDRLGFVLHANPVIARQTAPGKRGQRHDVVMDALRQHPPGEARAAARHDVMLAAGRAWLARQGAAHGFALLGDVAVDGYETIRITRPGTAALRFGVLDFEGILTVTDPAAFLAALGAGLGRARAFGCGLMLIRRVP</sequence>
<proteinExistence type="predicted"/>
<keyword evidence="2" id="KW-1185">Reference proteome</keyword>
<dbReference type="EMBL" id="QKYU01000014">
    <property type="protein sequence ID" value="PZW44783.1"/>
    <property type="molecule type" value="Genomic_DNA"/>
</dbReference>
<name>A0A2W7J1D4_9PROT</name>
<dbReference type="OrthoDB" id="9795689at2"/>